<evidence type="ECO:0000313" key="5">
    <source>
        <dbReference type="Ensembl" id="ENSPNYP00000030327.1"/>
    </source>
</evidence>
<feature type="region of interest" description="Disordered" evidence="4">
    <location>
        <begin position="37"/>
        <end position="100"/>
    </location>
</feature>
<sequence>MSCLLSFSEFDWLKNKSFQTGDALSLHGRFLEKTIQSQKETQTSFGSEEDGEDGVAPRKKKRKKKQKKKHKKKSGRYSHSSASDSETIYPSDLKKEQEEAPQLASHFSWLDDLQLPTEQLFCVDRKADPANWTYKSLYRGDVARYRRKGSSALGLDFHKQGVSWEDSEATNKKKKKGGDGKKAADRYYSTVSRQLLKAAPALPALPASFDGSDGTSSAIFLPLCDDEADNKEGEKGQTSSVNPLGVYDSSTALWLQGKGQQDQQKEDAHTEEGTALLGGRTEDFNRRLREQPADTQLWIEFIRYQDEASAAVFKGEEEQQGSDAAERRKSSYRAVLEKKLSIAERAVATNPLCIALQLERLRICQELWEPSALAKEWKKLVFLHPNSTPLWREYLLFTQSYFSSFTVSKVNAAYGKCLSTLSAVRDGSMVSHPALPGIEEDMLDIFTQQCHFLRQCGHSEKSTAMFQAMIDFTFFKPDSVRELSTKQQVDFFEPFWDSGEARVGELDARGWKAWMLQQERGGWLQPTEEEEEEDEEEVKDRTQPRGTIWLDVESSREATDWLPWRPDKAKGQSEEDCEDPDRQVLFDDIGPSLICLSSPELHLRLLLRFLSFLGLPVDSVLSVSPGVLKKATFSILGHAPQRPLTSYDLADGGINSVGHMTTLQGTRKWVGLGKQGEKFLTNLFNMLQPVLPPHHRAFLSLSWIQYEKLKVMRCLHGGNKKRLRSQGKSSKRVAKRLLKEPDNRSSLVLWREYGHLEWLLGNLDEARKVFSTATALGGTKGLSSLALCDLCLLWSQLELEDGAKERGGQPADVTASPAVSVLTRLAEGTSASSTSSSLSTVSILKARKSYDQTLAASLSALDQNNDLMAEKLRLRGLVGCYALFQYLTVSVQAVNAVYTQVREKMEELHRTLTAEQQLNSSKEGKLARADADSNRPCVSRVAAECEALAWQQAALLKYHNSVAVFPLVTLRQTLTSALPVWTTSVPLWSIYVQVENRYHSAGRARRFFHSVTRNCSSVVPRLFAIVAEQQRKQLVDAAQGSCLHDDPLSILPENGLSNRIRGLFENAIATETGAHCPLLWRMYIYFLVCEGKVDKATGIFYKALQNIPWCKGLYMDAVQLFPDHLQEFVDLLTEKELRVRLPLEELDILLED</sequence>
<feature type="compositionally biased region" description="Basic and acidic residues" evidence="4">
    <location>
        <begin position="263"/>
        <end position="272"/>
    </location>
</feature>
<organism evidence="5">
    <name type="scientific">Pundamilia nyererei</name>
    <dbReference type="NCBI Taxonomy" id="303518"/>
    <lineage>
        <taxon>Eukaryota</taxon>
        <taxon>Metazoa</taxon>
        <taxon>Chordata</taxon>
        <taxon>Craniata</taxon>
        <taxon>Vertebrata</taxon>
        <taxon>Euteleostomi</taxon>
        <taxon>Actinopterygii</taxon>
        <taxon>Neopterygii</taxon>
        <taxon>Teleostei</taxon>
        <taxon>Neoteleostei</taxon>
        <taxon>Acanthomorphata</taxon>
        <taxon>Ovalentaria</taxon>
        <taxon>Cichlomorphae</taxon>
        <taxon>Cichliformes</taxon>
        <taxon>Cichlidae</taxon>
        <taxon>African cichlids</taxon>
        <taxon>Pseudocrenilabrinae</taxon>
        <taxon>Haplochromini</taxon>
        <taxon>Pundamilia</taxon>
    </lineage>
</organism>
<comment type="subcellular location">
    <subcellularLocation>
        <location evidence="1">Nucleus</location>
    </subcellularLocation>
</comment>
<evidence type="ECO:0000256" key="1">
    <source>
        <dbReference type="ARBA" id="ARBA00004123"/>
    </source>
</evidence>
<reference evidence="5" key="1">
    <citation type="submission" date="2023-09" db="UniProtKB">
        <authorList>
            <consortium name="Ensembl"/>
        </authorList>
    </citation>
    <scope>IDENTIFICATION</scope>
</reference>
<dbReference type="GO" id="GO:1902369">
    <property type="term" value="P:negative regulation of RNA catabolic process"/>
    <property type="evidence" value="ECO:0007669"/>
    <property type="project" value="TreeGrafter"/>
</dbReference>
<dbReference type="GO" id="GO:0071013">
    <property type="term" value="C:catalytic step 2 spliceosome"/>
    <property type="evidence" value="ECO:0007669"/>
    <property type="project" value="TreeGrafter"/>
</dbReference>
<dbReference type="STRING" id="303518.ENSPNYP00000030327"/>
<dbReference type="PANTHER" id="PTHR13471">
    <property type="entry name" value="TETRATRICOPEPTIDE-LIKE HELICAL"/>
    <property type="match status" value="1"/>
</dbReference>
<dbReference type="PANTHER" id="PTHR13471:SF0">
    <property type="entry name" value="NUCLEAR EXOSOME REGULATOR NRDE2"/>
    <property type="match status" value="1"/>
</dbReference>
<feature type="compositionally biased region" description="Polar residues" evidence="4">
    <location>
        <begin position="37"/>
        <end position="46"/>
    </location>
</feature>
<proteinExistence type="inferred from homology"/>
<dbReference type="InterPro" id="IPR013633">
    <property type="entry name" value="NRDE-2"/>
</dbReference>
<gene>
    <name evidence="5" type="primary">NRDE2</name>
</gene>
<feature type="region of interest" description="Disordered" evidence="4">
    <location>
        <begin position="521"/>
        <end position="543"/>
    </location>
</feature>
<feature type="compositionally biased region" description="Basic residues" evidence="4">
    <location>
        <begin position="57"/>
        <end position="76"/>
    </location>
</feature>
<dbReference type="Pfam" id="PF08424">
    <property type="entry name" value="NRDE-2"/>
    <property type="match status" value="1"/>
</dbReference>
<evidence type="ECO:0000256" key="3">
    <source>
        <dbReference type="ARBA" id="ARBA00023242"/>
    </source>
</evidence>
<feature type="compositionally biased region" description="Polar residues" evidence="4">
    <location>
        <begin position="77"/>
        <end position="88"/>
    </location>
</feature>
<feature type="compositionally biased region" description="Acidic residues" evidence="4">
    <location>
        <begin position="527"/>
        <end position="537"/>
    </location>
</feature>
<feature type="region of interest" description="Disordered" evidence="4">
    <location>
        <begin position="164"/>
        <end position="183"/>
    </location>
</feature>
<dbReference type="InterPro" id="IPR011990">
    <property type="entry name" value="TPR-like_helical_dom_sf"/>
</dbReference>
<keyword evidence="3" id="KW-0539">Nucleus</keyword>
<comment type="similarity">
    <text evidence="2">Belongs to the NRDE2 family.</text>
</comment>
<protein>
    <submittedName>
        <fullName evidence="5">NRDE-2, necessary for RNA interference, domain containing</fullName>
    </submittedName>
</protein>
<evidence type="ECO:0000256" key="2">
    <source>
        <dbReference type="ARBA" id="ARBA00009265"/>
    </source>
</evidence>
<accession>A0A3B4H3P2</accession>
<dbReference type="CDD" id="cd22200">
    <property type="entry name" value="NRDE2_MID"/>
    <property type="match status" value="1"/>
</dbReference>
<dbReference type="GeneTree" id="ENSGT00390000005524"/>
<dbReference type="Ensembl" id="ENSPNYT00000031066.1">
    <property type="protein sequence ID" value="ENSPNYP00000030327.1"/>
    <property type="gene ID" value="ENSPNYG00000022833.1"/>
</dbReference>
<dbReference type="GO" id="GO:0031048">
    <property type="term" value="P:regulatory ncRNA-mediated heterochromatin formation"/>
    <property type="evidence" value="ECO:0007669"/>
    <property type="project" value="TreeGrafter"/>
</dbReference>
<feature type="region of interest" description="Disordered" evidence="4">
    <location>
        <begin position="256"/>
        <end position="275"/>
    </location>
</feature>
<dbReference type="AlphaFoldDB" id="A0A3B4H3P2"/>
<dbReference type="FunFam" id="1.25.40.10:FF:001107">
    <property type="entry name" value="Protein NRDE2-like protein"/>
    <property type="match status" value="1"/>
</dbReference>
<name>A0A3B4H3P2_9CICH</name>
<evidence type="ECO:0000256" key="4">
    <source>
        <dbReference type="SAM" id="MobiDB-lite"/>
    </source>
</evidence>
<dbReference type="Gene3D" id="1.25.40.10">
    <property type="entry name" value="Tetratricopeptide repeat domain"/>
    <property type="match status" value="1"/>
</dbReference>